<gene>
    <name evidence="2" type="ORF">A1O3_09530</name>
</gene>
<dbReference type="STRING" id="1182542.W9Y7L2"/>
<protein>
    <recommendedName>
        <fullName evidence="1">HNH nuclease domain-containing protein</fullName>
    </recommendedName>
</protein>
<dbReference type="GeneID" id="19173614"/>
<comment type="caution">
    <text evidence="2">The sequence shown here is derived from an EMBL/GenBank/DDBJ whole genome shotgun (WGS) entry which is preliminary data.</text>
</comment>
<keyword evidence="3" id="KW-1185">Reference proteome</keyword>
<evidence type="ECO:0000313" key="3">
    <source>
        <dbReference type="Proteomes" id="UP000019478"/>
    </source>
</evidence>
<sequence length="361" mass="40692">MSDSSPGPEAPRIFREIVDTYEPLQNQDPYKQVTFVRLTYQYARSDASKANFLRFFFEHTQIPIEPSERDSTSTSSSDYGLRLAAFADTLVENFLLPLKASTRKTPQPSPAVVSDLQSRQSFPGTTQRLASLRRDCLIRDHHRCVISRIFDFNEAVQRAKRDGDDNAQDDEGNPLRWESGIYTSLEVAHIIPHSLMAVSSETTELNESKRLALAILNMFDDGVVNLIEGTDIDRSLDAITLTHLLHQLFGGFKVFFEPVGNDPHPYRIDSTLPDIVRPRILPVERTLFLTESRTIDPPSPRLLAVHCAITHILHLSAAGSHIDKILRDLDEGDVLVDGSTPLGYFAALRIHGWWDGRIRGY</sequence>
<dbReference type="InterPro" id="IPR003615">
    <property type="entry name" value="HNH_nuc"/>
</dbReference>
<accession>W9Y7L2</accession>
<feature type="domain" description="HNH nuclease" evidence="1">
    <location>
        <begin position="178"/>
        <end position="256"/>
    </location>
</feature>
<dbReference type="AlphaFoldDB" id="W9Y7L2"/>
<dbReference type="RefSeq" id="XP_007737814.1">
    <property type="nucleotide sequence ID" value="XM_007739624.1"/>
</dbReference>
<dbReference type="Pfam" id="PF13391">
    <property type="entry name" value="HNH_2"/>
    <property type="match status" value="1"/>
</dbReference>
<dbReference type="eggNOG" id="ENOG502SCMH">
    <property type="taxonomic scope" value="Eukaryota"/>
</dbReference>
<dbReference type="OrthoDB" id="2104739at2759"/>
<dbReference type="Proteomes" id="UP000019478">
    <property type="component" value="Unassembled WGS sequence"/>
</dbReference>
<reference evidence="2 3" key="1">
    <citation type="submission" date="2013-03" db="EMBL/GenBank/DDBJ databases">
        <title>The Genome Sequence of Capronia epimyces CBS 606.96.</title>
        <authorList>
            <consortium name="The Broad Institute Genomics Platform"/>
            <person name="Cuomo C."/>
            <person name="de Hoog S."/>
            <person name="Gorbushina A."/>
            <person name="Walker B."/>
            <person name="Young S.K."/>
            <person name="Zeng Q."/>
            <person name="Gargeya S."/>
            <person name="Fitzgerald M."/>
            <person name="Haas B."/>
            <person name="Abouelleil A."/>
            <person name="Allen A.W."/>
            <person name="Alvarado L."/>
            <person name="Arachchi H.M."/>
            <person name="Berlin A.M."/>
            <person name="Chapman S.B."/>
            <person name="Gainer-Dewar J."/>
            <person name="Goldberg J."/>
            <person name="Griggs A."/>
            <person name="Gujja S."/>
            <person name="Hansen M."/>
            <person name="Howarth C."/>
            <person name="Imamovic A."/>
            <person name="Ireland A."/>
            <person name="Larimer J."/>
            <person name="McCowan C."/>
            <person name="Murphy C."/>
            <person name="Pearson M."/>
            <person name="Poon T.W."/>
            <person name="Priest M."/>
            <person name="Roberts A."/>
            <person name="Saif S."/>
            <person name="Shea T."/>
            <person name="Sisk P."/>
            <person name="Sykes S."/>
            <person name="Wortman J."/>
            <person name="Nusbaum C."/>
            <person name="Birren B."/>
        </authorList>
    </citation>
    <scope>NUCLEOTIDE SEQUENCE [LARGE SCALE GENOMIC DNA]</scope>
    <source>
        <strain evidence="2 3">CBS 606.96</strain>
    </source>
</reference>
<dbReference type="HOGENOM" id="CLU_043858_1_1_1"/>
<organism evidence="2 3">
    <name type="scientific">Capronia epimyces CBS 606.96</name>
    <dbReference type="NCBI Taxonomy" id="1182542"/>
    <lineage>
        <taxon>Eukaryota</taxon>
        <taxon>Fungi</taxon>
        <taxon>Dikarya</taxon>
        <taxon>Ascomycota</taxon>
        <taxon>Pezizomycotina</taxon>
        <taxon>Eurotiomycetes</taxon>
        <taxon>Chaetothyriomycetidae</taxon>
        <taxon>Chaetothyriales</taxon>
        <taxon>Herpotrichiellaceae</taxon>
        <taxon>Capronia</taxon>
    </lineage>
</organism>
<proteinExistence type="predicted"/>
<evidence type="ECO:0000259" key="1">
    <source>
        <dbReference type="Pfam" id="PF13391"/>
    </source>
</evidence>
<name>W9Y7L2_9EURO</name>
<evidence type="ECO:0000313" key="2">
    <source>
        <dbReference type="EMBL" id="EXJ78369.1"/>
    </source>
</evidence>
<dbReference type="EMBL" id="AMGY01000009">
    <property type="protein sequence ID" value="EXJ78369.1"/>
    <property type="molecule type" value="Genomic_DNA"/>
</dbReference>